<accession>A0A6P2CBI7</accession>
<organism evidence="1 2">
    <name type="scientific">Rhodococcus rhodnii</name>
    <dbReference type="NCBI Taxonomy" id="38312"/>
    <lineage>
        <taxon>Bacteria</taxon>
        <taxon>Bacillati</taxon>
        <taxon>Actinomycetota</taxon>
        <taxon>Actinomycetes</taxon>
        <taxon>Mycobacteriales</taxon>
        <taxon>Nocardiaceae</taxon>
        <taxon>Rhodococcus</taxon>
    </lineage>
</organism>
<reference evidence="1 2" key="1">
    <citation type="submission" date="2018-07" db="EMBL/GenBank/DDBJ databases">
        <title>Genome sequence of Rhodococcus rhodnii ATCC 35071 from Rhodnius prolixus.</title>
        <authorList>
            <person name="Patel V."/>
            <person name="Vogel K.J."/>
        </authorList>
    </citation>
    <scope>NUCLEOTIDE SEQUENCE [LARGE SCALE GENOMIC DNA]</scope>
    <source>
        <strain evidence="1 2">ATCC 35071</strain>
    </source>
</reference>
<dbReference type="EMBL" id="QRCM01000001">
    <property type="protein sequence ID" value="TXG90117.1"/>
    <property type="molecule type" value="Genomic_DNA"/>
</dbReference>
<name>A0A6P2CBI7_9NOCA</name>
<evidence type="ECO:0000313" key="2">
    <source>
        <dbReference type="Proteomes" id="UP000471120"/>
    </source>
</evidence>
<gene>
    <name evidence="1" type="ORF">DW322_07660</name>
</gene>
<dbReference type="AlphaFoldDB" id="A0A6P2CBI7"/>
<proteinExistence type="predicted"/>
<sequence>MVAEGSAAALGSAVSVAVVMRVARSVAGWSAPDRLPQDRGQVRPGLPAVLVPALPVRVLAER</sequence>
<dbReference type="Proteomes" id="UP000471120">
    <property type="component" value="Unassembled WGS sequence"/>
</dbReference>
<comment type="caution">
    <text evidence="1">The sequence shown here is derived from an EMBL/GenBank/DDBJ whole genome shotgun (WGS) entry which is preliminary data.</text>
</comment>
<protein>
    <submittedName>
        <fullName evidence="1">Uncharacterized protein</fullName>
    </submittedName>
</protein>
<evidence type="ECO:0000313" key="1">
    <source>
        <dbReference type="EMBL" id="TXG90117.1"/>
    </source>
</evidence>